<accession>A0A6A4XXI4</accession>
<evidence type="ECO:0000256" key="9">
    <source>
        <dbReference type="ARBA" id="ARBA00023049"/>
    </source>
</evidence>
<feature type="region of interest" description="Disordered" evidence="11">
    <location>
        <begin position="235"/>
        <end position="290"/>
    </location>
</feature>
<keyword evidence="7" id="KW-0378">Hydrolase</keyword>
<feature type="active site" description="Proton donor/acceptor" evidence="10">
    <location>
        <position position="203"/>
    </location>
</feature>
<dbReference type="GO" id="GO:0006508">
    <property type="term" value="P:proteolysis"/>
    <property type="evidence" value="ECO:0007669"/>
    <property type="project" value="UniProtKB-KW"/>
</dbReference>
<evidence type="ECO:0000256" key="4">
    <source>
        <dbReference type="ARBA" id="ARBA00022670"/>
    </source>
</evidence>
<evidence type="ECO:0000256" key="11">
    <source>
        <dbReference type="SAM" id="MobiDB-lite"/>
    </source>
</evidence>
<comment type="caution">
    <text evidence="13">The sequence shown here is derived from an EMBL/GenBank/DDBJ whole genome shotgun (WGS) entry which is preliminary data.</text>
</comment>
<dbReference type="SMART" id="SM00631">
    <property type="entry name" value="Zn_pept"/>
    <property type="match status" value="1"/>
</dbReference>
<dbReference type="GO" id="GO:0005615">
    <property type="term" value="C:extracellular space"/>
    <property type="evidence" value="ECO:0007669"/>
    <property type="project" value="TreeGrafter"/>
</dbReference>
<keyword evidence="5" id="KW-0479">Metal-binding</keyword>
<evidence type="ECO:0000256" key="8">
    <source>
        <dbReference type="ARBA" id="ARBA00022833"/>
    </source>
</evidence>
<dbReference type="InterPro" id="IPR057246">
    <property type="entry name" value="CARBOXYPEPT_ZN_1"/>
</dbReference>
<evidence type="ECO:0000256" key="5">
    <source>
        <dbReference type="ARBA" id="ARBA00022723"/>
    </source>
</evidence>
<feature type="domain" description="Peptidase M14" evidence="12">
    <location>
        <begin position="1"/>
        <end position="234"/>
    </location>
</feature>
<feature type="compositionally biased region" description="Low complexity" evidence="11">
    <location>
        <begin position="247"/>
        <end position="290"/>
    </location>
</feature>
<dbReference type="OrthoDB" id="3626597at2759"/>
<dbReference type="InterPro" id="IPR000834">
    <property type="entry name" value="Peptidase_M14"/>
</dbReference>
<dbReference type="PANTHER" id="PTHR11705:SF143">
    <property type="entry name" value="SLL0236 PROTEIN"/>
    <property type="match status" value="1"/>
</dbReference>
<feature type="region of interest" description="Disordered" evidence="11">
    <location>
        <begin position="84"/>
        <end position="106"/>
    </location>
</feature>
<protein>
    <recommendedName>
        <fullName evidence="12">Peptidase M14 domain-containing protein</fullName>
    </recommendedName>
</protein>
<keyword evidence="6" id="KW-0732">Signal</keyword>
<dbReference type="Pfam" id="PF00246">
    <property type="entry name" value="Peptidase_M14"/>
    <property type="match status" value="1"/>
</dbReference>
<dbReference type="EMBL" id="VJMH01006833">
    <property type="protein sequence ID" value="KAF0687834.1"/>
    <property type="molecule type" value="Genomic_DNA"/>
</dbReference>
<sequence length="336" mass="36981">TGAKPKAIYYESLIHAREWIAGSSLIFALSSFLDDIANNQPGPYDLFDIIFVPIVNIDGYDITWNNNRMQRKNANEVDLNRNFPSFYTNPNPPQPSAEDYPGTKPFSEPETKGIADWLKANNDGIAGWIDLHSYSGLVMYPYGDTQEPIGGGEDEKFQLLGKNIQQQMGSNYKAETSATLYPAYGCFDDYHYRTYKKPVLTIEVAGTDFIAPASTIRTRGTEIYHAFSQFPKEVITYNGGSPPPPATTKVTPAPGTTKPTPSPATTKPTPAPQTTKPTPAPKTTKATPAPTTTKPFSGCDNCDYCYYPGADSCLSSFNHDDCDYYAADYKTVWCGN</sequence>
<dbReference type="AlphaFoldDB" id="A0A6A4XXI4"/>
<dbReference type="PROSITE" id="PS00133">
    <property type="entry name" value="CARBOXYPEPT_ZN_2"/>
    <property type="match status" value="1"/>
</dbReference>
<dbReference type="GO" id="GO:0008270">
    <property type="term" value="F:zinc ion binding"/>
    <property type="evidence" value="ECO:0007669"/>
    <property type="project" value="InterPro"/>
</dbReference>
<dbReference type="SUPFAM" id="SSF53187">
    <property type="entry name" value="Zn-dependent exopeptidases"/>
    <property type="match status" value="1"/>
</dbReference>
<organism evidence="13">
    <name type="scientific">Aphanomyces stellatus</name>
    <dbReference type="NCBI Taxonomy" id="120398"/>
    <lineage>
        <taxon>Eukaryota</taxon>
        <taxon>Sar</taxon>
        <taxon>Stramenopiles</taxon>
        <taxon>Oomycota</taxon>
        <taxon>Saprolegniomycetes</taxon>
        <taxon>Saprolegniales</taxon>
        <taxon>Verrucalvaceae</taxon>
        <taxon>Aphanomyces</taxon>
    </lineage>
</organism>
<evidence type="ECO:0000256" key="3">
    <source>
        <dbReference type="ARBA" id="ARBA00022645"/>
    </source>
</evidence>
<evidence type="ECO:0000256" key="6">
    <source>
        <dbReference type="ARBA" id="ARBA00022729"/>
    </source>
</evidence>
<name>A0A6A4XXI4_9STRA</name>
<keyword evidence="9" id="KW-0482">Metalloprotease</keyword>
<dbReference type="GO" id="GO:0004181">
    <property type="term" value="F:metallocarboxypeptidase activity"/>
    <property type="evidence" value="ECO:0007669"/>
    <property type="project" value="InterPro"/>
</dbReference>
<dbReference type="FunFam" id="3.40.630.10:FF:000084">
    <property type="entry name" value="Carboxypeptidase B2"/>
    <property type="match status" value="1"/>
</dbReference>
<gene>
    <name evidence="13" type="ORF">As57867_020407</name>
</gene>
<keyword evidence="8" id="KW-0862">Zinc</keyword>
<dbReference type="PROSITE" id="PS00132">
    <property type="entry name" value="CARBOXYPEPT_ZN_1"/>
    <property type="match status" value="1"/>
</dbReference>
<proteinExistence type="inferred from homology"/>
<evidence type="ECO:0000256" key="2">
    <source>
        <dbReference type="ARBA" id="ARBA00005988"/>
    </source>
</evidence>
<dbReference type="PRINTS" id="PR01217">
    <property type="entry name" value="PRICHEXTENSN"/>
</dbReference>
<evidence type="ECO:0000259" key="12">
    <source>
        <dbReference type="PROSITE" id="PS52035"/>
    </source>
</evidence>
<dbReference type="PANTHER" id="PTHR11705">
    <property type="entry name" value="PROTEASE FAMILY M14 CARBOXYPEPTIDASE A,B"/>
    <property type="match status" value="1"/>
</dbReference>
<dbReference type="PROSITE" id="PS52035">
    <property type="entry name" value="PEPTIDASE_M14"/>
    <property type="match status" value="1"/>
</dbReference>
<evidence type="ECO:0000256" key="10">
    <source>
        <dbReference type="PROSITE-ProRule" id="PRU01379"/>
    </source>
</evidence>
<dbReference type="InterPro" id="IPR057247">
    <property type="entry name" value="CARBOXYPEPT_ZN_2"/>
</dbReference>
<evidence type="ECO:0000256" key="7">
    <source>
        <dbReference type="ARBA" id="ARBA00022801"/>
    </source>
</evidence>
<evidence type="ECO:0000313" key="13">
    <source>
        <dbReference type="EMBL" id="KAF0687834.1"/>
    </source>
</evidence>
<keyword evidence="3" id="KW-0121">Carboxypeptidase</keyword>
<feature type="non-terminal residue" evidence="13">
    <location>
        <position position="1"/>
    </location>
</feature>
<dbReference type="Gene3D" id="3.40.630.10">
    <property type="entry name" value="Zn peptidases"/>
    <property type="match status" value="1"/>
</dbReference>
<comment type="similarity">
    <text evidence="2 10">Belongs to the peptidase M14 family.</text>
</comment>
<reference evidence="13" key="1">
    <citation type="submission" date="2019-06" db="EMBL/GenBank/DDBJ databases">
        <title>Genomics analysis of Aphanomyces spp. identifies a new class of oomycete effector associated with host adaptation.</title>
        <authorList>
            <person name="Gaulin E."/>
        </authorList>
    </citation>
    <scope>NUCLEOTIDE SEQUENCE</scope>
    <source>
        <strain evidence="13">CBS 578.67</strain>
    </source>
</reference>
<keyword evidence="4" id="KW-0645">Protease</keyword>
<comment type="cofactor">
    <cofactor evidence="1">
        <name>Zn(2+)</name>
        <dbReference type="ChEBI" id="CHEBI:29105"/>
    </cofactor>
</comment>
<evidence type="ECO:0000256" key="1">
    <source>
        <dbReference type="ARBA" id="ARBA00001947"/>
    </source>
</evidence>